<evidence type="ECO:0000313" key="6">
    <source>
        <dbReference type="EMBL" id="PIV47021.1"/>
    </source>
</evidence>
<dbReference type="Proteomes" id="UP000229030">
    <property type="component" value="Unassembled WGS sequence"/>
</dbReference>
<keyword evidence="4 6" id="KW-0067">ATP-binding</keyword>
<dbReference type="PANTHER" id="PTHR46743">
    <property type="entry name" value="TEICHOIC ACIDS EXPORT ATP-BINDING PROTEIN TAGH"/>
    <property type="match status" value="1"/>
</dbReference>
<protein>
    <submittedName>
        <fullName evidence="6">ABC transporter ATP-binding protein</fullName>
    </submittedName>
</protein>
<comment type="caution">
    <text evidence="6">The sequence shown here is derived from an EMBL/GenBank/DDBJ whole genome shotgun (WGS) entry which is preliminary data.</text>
</comment>
<dbReference type="GO" id="GO:0016887">
    <property type="term" value="F:ATP hydrolysis activity"/>
    <property type="evidence" value="ECO:0007669"/>
    <property type="project" value="InterPro"/>
</dbReference>
<feature type="domain" description="ABC transporter" evidence="5">
    <location>
        <begin position="43"/>
        <end position="265"/>
    </location>
</feature>
<dbReference type="InterPro" id="IPR050683">
    <property type="entry name" value="Bact_Polysacc_Export_ATP-bd"/>
</dbReference>
<dbReference type="SUPFAM" id="SSF52540">
    <property type="entry name" value="P-loop containing nucleoside triphosphate hydrolases"/>
    <property type="match status" value="1"/>
</dbReference>
<evidence type="ECO:0000256" key="3">
    <source>
        <dbReference type="ARBA" id="ARBA00022741"/>
    </source>
</evidence>
<gene>
    <name evidence="6" type="ORF">COS21_02190</name>
</gene>
<dbReference type="Pfam" id="PF00005">
    <property type="entry name" value="ABC_tran"/>
    <property type="match status" value="1"/>
</dbReference>
<dbReference type="PROSITE" id="PS50893">
    <property type="entry name" value="ABC_TRANSPORTER_2"/>
    <property type="match status" value="1"/>
</dbReference>
<evidence type="ECO:0000313" key="7">
    <source>
        <dbReference type="Proteomes" id="UP000229030"/>
    </source>
</evidence>
<keyword evidence="3" id="KW-0547">Nucleotide-binding</keyword>
<dbReference type="InterPro" id="IPR027417">
    <property type="entry name" value="P-loop_NTPase"/>
</dbReference>
<dbReference type="AlphaFoldDB" id="A0A2M7DDV8"/>
<accession>A0A2M7DDV8</accession>
<reference evidence="7" key="1">
    <citation type="submission" date="2017-09" db="EMBL/GenBank/DDBJ databases">
        <title>Depth-based differentiation of microbial function through sediment-hosted aquifers and enrichment of novel symbionts in the deep terrestrial subsurface.</title>
        <authorList>
            <person name="Probst A.J."/>
            <person name="Ladd B."/>
            <person name="Jarett J.K."/>
            <person name="Geller-Mcgrath D.E."/>
            <person name="Sieber C.M.K."/>
            <person name="Emerson J.B."/>
            <person name="Anantharaman K."/>
            <person name="Thomas B.C."/>
            <person name="Malmstrom R."/>
            <person name="Stieglmeier M."/>
            <person name="Klingl A."/>
            <person name="Woyke T."/>
            <person name="Ryan C.M."/>
            <person name="Banfield J.F."/>
        </authorList>
    </citation>
    <scope>NUCLEOTIDE SEQUENCE [LARGE SCALE GENOMIC DNA]</scope>
</reference>
<dbReference type="Pfam" id="PF14524">
    <property type="entry name" value="Wzt_C"/>
    <property type="match status" value="1"/>
</dbReference>
<sequence>MENIITIKNLGKKYNITHQRGGYVALRDVLTNIFKNPFKFAKHKAKQIAGLETKEEFWALKDINFEVAQGEVIGIIGANGAGKSTLLKILTGITPPTEGEIIMRGKVASLLEVGTGFHPELTGRENIFLNGAILGMTKKEIVKKFDEIVAFSGIEKFLDTPVKYYSSGMYVRLAFSVAAHMEPDILLVDEVLAVGDAEFQKKCLGKMEEVTRELGRTILFVSHNMGAIQMLCQKTILLEQGKVKMIGETNEVINAYLTNTQMTKEGADIKNRTDRKGKGEIKITTFFIENKNGEKVNQLTNGEYYTFCFKYESTTEAKTLENLTLTMAISLENGTPLALVSSNFTKQNFNQAPPQGVVRCRINQKLPLTEGIYNIAADLFSAGQRQDFIKNLGVIEVKSGDFYGTGQNLKHSPIYLEQDWGLEQTD</sequence>
<evidence type="ECO:0000256" key="1">
    <source>
        <dbReference type="ARBA" id="ARBA00005417"/>
    </source>
</evidence>
<dbReference type="PANTHER" id="PTHR46743:SF2">
    <property type="entry name" value="TEICHOIC ACIDS EXPORT ATP-BINDING PROTEIN TAGH"/>
    <property type="match status" value="1"/>
</dbReference>
<dbReference type="Gene3D" id="2.70.50.60">
    <property type="entry name" value="abc- transporter (atp binding component) like domain"/>
    <property type="match status" value="1"/>
</dbReference>
<evidence type="ECO:0000256" key="4">
    <source>
        <dbReference type="ARBA" id="ARBA00022840"/>
    </source>
</evidence>
<comment type="similarity">
    <text evidence="1">Belongs to the ABC transporter superfamily.</text>
</comment>
<proteinExistence type="inferred from homology"/>
<organism evidence="6 7">
    <name type="scientific">bacterium (Candidatus Gribaldobacteria) CG02_land_8_20_14_3_00_41_15</name>
    <dbReference type="NCBI Taxonomy" id="2014270"/>
    <lineage>
        <taxon>Bacteria</taxon>
        <taxon>Candidatus Gribaldobacteria</taxon>
    </lineage>
</organism>
<dbReference type="GO" id="GO:0005524">
    <property type="term" value="F:ATP binding"/>
    <property type="evidence" value="ECO:0007669"/>
    <property type="project" value="UniProtKB-KW"/>
</dbReference>
<dbReference type="EMBL" id="PETV01000064">
    <property type="protein sequence ID" value="PIV47021.1"/>
    <property type="molecule type" value="Genomic_DNA"/>
</dbReference>
<dbReference type="Gene3D" id="3.40.50.300">
    <property type="entry name" value="P-loop containing nucleotide triphosphate hydrolases"/>
    <property type="match status" value="1"/>
</dbReference>
<dbReference type="CDD" id="cd10147">
    <property type="entry name" value="Wzt_C-like"/>
    <property type="match status" value="1"/>
</dbReference>
<name>A0A2M7DDV8_9BACT</name>
<dbReference type="InterPro" id="IPR003439">
    <property type="entry name" value="ABC_transporter-like_ATP-bd"/>
</dbReference>
<dbReference type="GO" id="GO:0140359">
    <property type="term" value="F:ABC-type transporter activity"/>
    <property type="evidence" value="ECO:0007669"/>
    <property type="project" value="InterPro"/>
</dbReference>
<evidence type="ECO:0000259" key="5">
    <source>
        <dbReference type="PROSITE" id="PS50893"/>
    </source>
</evidence>
<keyword evidence="2" id="KW-0813">Transport</keyword>
<dbReference type="SMART" id="SM00382">
    <property type="entry name" value="AAA"/>
    <property type="match status" value="1"/>
</dbReference>
<dbReference type="InterPro" id="IPR029439">
    <property type="entry name" value="Wzt_C"/>
</dbReference>
<dbReference type="InterPro" id="IPR015860">
    <property type="entry name" value="ABC_transpr_TagH-like"/>
</dbReference>
<dbReference type="InterPro" id="IPR003593">
    <property type="entry name" value="AAA+_ATPase"/>
</dbReference>
<evidence type="ECO:0000256" key="2">
    <source>
        <dbReference type="ARBA" id="ARBA00022448"/>
    </source>
</evidence>
<dbReference type="GO" id="GO:0016020">
    <property type="term" value="C:membrane"/>
    <property type="evidence" value="ECO:0007669"/>
    <property type="project" value="InterPro"/>
</dbReference>
<dbReference type="CDD" id="cd03220">
    <property type="entry name" value="ABC_KpsT_Wzt"/>
    <property type="match status" value="1"/>
</dbReference>